<dbReference type="InterPro" id="IPR038945">
    <property type="entry name" value="MBD13-like"/>
</dbReference>
<dbReference type="AlphaFoldDB" id="A0A6P6AJ60"/>
<dbReference type="Gene3D" id="3.30.890.10">
    <property type="entry name" value="Methyl-cpg-binding Protein 2, Chain A"/>
    <property type="match status" value="2"/>
</dbReference>
<dbReference type="InterPro" id="IPR016177">
    <property type="entry name" value="DNA-bd_dom_sf"/>
</dbReference>
<sequence>MEDQQSDDWLPPGWKVEARQRRSGKKDKCYYAPCGELRFFSRAEVSRYLDNCGSKTEEKEKGSGKQSSKNITVEKAAAEGLPPGWTKEVRITKRANRVRKDPFYTDPVSGYVFRSMKDALRYVETGELGRLAFKPKDKGSNDEDFEDDNICEPAIVEGQKVAVNGTTDETEKQSAEQVSNLSGRIKEEEMLTSASTGGQTSLSKHTPDQHKGAELSSLILSEAKGSEQIGVKDSKEGVHASGNVVGVLLDKQSRENGMTKDETEKTQEGRGKTKLKKALNIPRRASKRLAGVALDPTPEIKTTRARRSSIKQLSEIVPDAAENSFPVSCIHRASKQPDQLESALETSFAFDASKSKELILAPNNILSPWDMLAVNSHVGNLETKDDEDKGVLPLGNAANPGVHSGKVERDKASDVLGSLVDMPLADLWTDPCIAFAIQTLTGIPCDTPKISESNSSKVPGVLATPEVHAERDENGYRSVEKHDCGINMPIADPAIQKEHAGKVEKGQKTDETLWPSLDMPMADIWADPCIEFAIKTLTGAIPVEYDLENQDYFKQQPSSSLTQSSNHFTLPDVDKVKKRMQIQVKCSCGAENCPEWAIIELQGVVEVQPSFQDSLQNLRIGQLCRPSSQENYTFTVGYHELTGSKVALKKPMLVLKKIKCMGTDQSDEATSSSRVELDVVGIIRHKILFKNRPKALISGPQPVVKGKANAAAAATQKQSV</sequence>
<feature type="domain" description="MBD" evidence="7">
    <location>
        <begin position="1"/>
        <end position="69"/>
    </location>
</feature>
<keyword evidence="5" id="KW-0539">Nucleus</keyword>
<evidence type="ECO:0000256" key="6">
    <source>
        <dbReference type="SAM" id="MobiDB-lite"/>
    </source>
</evidence>
<feature type="region of interest" description="Disordered" evidence="6">
    <location>
        <begin position="165"/>
        <end position="213"/>
    </location>
</feature>
<dbReference type="RefSeq" id="XP_022764884.1">
    <property type="nucleotide sequence ID" value="XM_022909149.1"/>
</dbReference>
<dbReference type="OrthoDB" id="10072024at2759"/>
<feature type="compositionally biased region" description="Polar residues" evidence="6">
    <location>
        <begin position="192"/>
        <end position="204"/>
    </location>
</feature>
<reference evidence="9" key="1">
    <citation type="submission" date="2025-08" db="UniProtKB">
        <authorList>
            <consortium name="RefSeq"/>
        </authorList>
    </citation>
    <scope>IDENTIFICATION</scope>
    <source>
        <tissue evidence="9">Fruit stalk</tissue>
    </source>
</reference>
<dbReference type="PANTHER" id="PTHR34067">
    <property type="entry name" value="OS04G0193200 PROTEIN"/>
    <property type="match status" value="1"/>
</dbReference>
<feature type="region of interest" description="Disordered" evidence="6">
    <location>
        <begin position="52"/>
        <end position="72"/>
    </location>
</feature>
<organism evidence="8 9">
    <name type="scientific">Durio zibethinus</name>
    <name type="common">Durian</name>
    <dbReference type="NCBI Taxonomy" id="66656"/>
    <lineage>
        <taxon>Eukaryota</taxon>
        <taxon>Viridiplantae</taxon>
        <taxon>Streptophyta</taxon>
        <taxon>Embryophyta</taxon>
        <taxon>Tracheophyta</taxon>
        <taxon>Spermatophyta</taxon>
        <taxon>Magnoliopsida</taxon>
        <taxon>eudicotyledons</taxon>
        <taxon>Gunneridae</taxon>
        <taxon>Pentapetalae</taxon>
        <taxon>rosids</taxon>
        <taxon>malvids</taxon>
        <taxon>Malvales</taxon>
        <taxon>Malvaceae</taxon>
        <taxon>Helicteroideae</taxon>
        <taxon>Durio</taxon>
    </lineage>
</organism>
<protein>
    <submittedName>
        <fullName evidence="9">Uncharacterized protein LOC111310049 isoform X1</fullName>
    </submittedName>
</protein>
<dbReference type="GO" id="GO:0003677">
    <property type="term" value="F:DNA binding"/>
    <property type="evidence" value="ECO:0007669"/>
    <property type="project" value="UniProtKB-KW"/>
</dbReference>
<feature type="domain" description="MBD" evidence="7">
    <location>
        <begin position="71"/>
        <end position="150"/>
    </location>
</feature>
<dbReference type="SMART" id="SM00391">
    <property type="entry name" value="MBD"/>
    <property type="match status" value="1"/>
</dbReference>
<dbReference type="GO" id="GO:0007064">
    <property type="term" value="P:mitotic sister chromatid cohesion"/>
    <property type="evidence" value="ECO:0007669"/>
    <property type="project" value="InterPro"/>
</dbReference>
<evidence type="ECO:0000259" key="7">
    <source>
        <dbReference type="PROSITE" id="PS50982"/>
    </source>
</evidence>
<dbReference type="Pfam" id="PF01429">
    <property type="entry name" value="MBD"/>
    <property type="match status" value="2"/>
</dbReference>
<dbReference type="KEGG" id="dzi:111310049"/>
<keyword evidence="2" id="KW-0805">Transcription regulation</keyword>
<evidence type="ECO:0000256" key="5">
    <source>
        <dbReference type="ARBA" id="ARBA00023242"/>
    </source>
</evidence>
<dbReference type="CDD" id="cd00122">
    <property type="entry name" value="MBD"/>
    <property type="match status" value="1"/>
</dbReference>
<dbReference type="InterPro" id="IPR001739">
    <property type="entry name" value="Methyl_CpG_DNA-bd"/>
</dbReference>
<dbReference type="Proteomes" id="UP000515121">
    <property type="component" value="Unplaced"/>
</dbReference>
<evidence type="ECO:0000256" key="1">
    <source>
        <dbReference type="ARBA" id="ARBA00004123"/>
    </source>
</evidence>
<dbReference type="PANTHER" id="PTHR34067:SF24">
    <property type="entry name" value="METHYL-CPG-BINDING DOMAIN-CONTAINING PROTEIN 13"/>
    <property type="match status" value="1"/>
</dbReference>
<dbReference type="SUPFAM" id="SSF54171">
    <property type="entry name" value="DNA-binding domain"/>
    <property type="match status" value="2"/>
</dbReference>
<comment type="subcellular location">
    <subcellularLocation>
        <location evidence="1">Nucleus</location>
    </subcellularLocation>
</comment>
<name>A0A6P6AJ60_DURZI</name>
<dbReference type="Pfam" id="PF09696">
    <property type="entry name" value="Ctf8"/>
    <property type="match status" value="1"/>
</dbReference>
<keyword evidence="8" id="KW-1185">Reference proteome</keyword>
<evidence type="ECO:0000256" key="4">
    <source>
        <dbReference type="ARBA" id="ARBA00023163"/>
    </source>
</evidence>
<evidence type="ECO:0000256" key="3">
    <source>
        <dbReference type="ARBA" id="ARBA00023125"/>
    </source>
</evidence>
<dbReference type="GO" id="GO:0031390">
    <property type="term" value="C:Ctf18 RFC-like complex"/>
    <property type="evidence" value="ECO:0007669"/>
    <property type="project" value="InterPro"/>
</dbReference>
<proteinExistence type="predicted"/>
<evidence type="ECO:0000256" key="2">
    <source>
        <dbReference type="ARBA" id="ARBA00023015"/>
    </source>
</evidence>
<evidence type="ECO:0000313" key="9">
    <source>
        <dbReference type="RefSeq" id="XP_022764884.1"/>
    </source>
</evidence>
<evidence type="ECO:0000313" key="8">
    <source>
        <dbReference type="Proteomes" id="UP000515121"/>
    </source>
</evidence>
<gene>
    <name evidence="9" type="primary">LOC111310049</name>
</gene>
<accession>A0A6P6AJ60</accession>
<dbReference type="InterPro" id="IPR018607">
    <property type="entry name" value="Ctf8"/>
</dbReference>
<dbReference type="GeneID" id="111310049"/>
<dbReference type="PROSITE" id="PS50982">
    <property type="entry name" value="MBD"/>
    <property type="match status" value="2"/>
</dbReference>
<keyword evidence="3" id="KW-0238">DNA-binding</keyword>
<keyword evidence="4" id="KW-0804">Transcription</keyword>